<dbReference type="InterPro" id="IPR045155">
    <property type="entry name" value="Beta-lactam_cat"/>
</dbReference>
<dbReference type="SUPFAM" id="SSF56601">
    <property type="entry name" value="beta-lactamase/transpeptidase-like"/>
    <property type="match status" value="1"/>
</dbReference>
<evidence type="ECO:0000259" key="2">
    <source>
        <dbReference type="Pfam" id="PF13354"/>
    </source>
</evidence>
<dbReference type="InterPro" id="IPR000871">
    <property type="entry name" value="Beta-lactam_class-A"/>
</dbReference>
<evidence type="ECO:0000256" key="1">
    <source>
        <dbReference type="ARBA" id="ARBA00001526"/>
    </source>
</evidence>
<dbReference type="Gene3D" id="3.40.710.10">
    <property type="entry name" value="DD-peptidase/beta-lactamase superfamily"/>
    <property type="match status" value="1"/>
</dbReference>
<dbReference type="PANTHER" id="PTHR35333">
    <property type="entry name" value="BETA-LACTAMASE"/>
    <property type="match status" value="1"/>
</dbReference>
<feature type="domain" description="Beta-lactamase class A catalytic" evidence="2">
    <location>
        <begin position="140"/>
        <end position="238"/>
    </location>
</feature>
<organism evidence="3 4">
    <name type="scientific">Aureimonas populi</name>
    <dbReference type="NCBI Taxonomy" id="1701758"/>
    <lineage>
        <taxon>Bacteria</taxon>
        <taxon>Pseudomonadati</taxon>
        <taxon>Pseudomonadota</taxon>
        <taxon>Alphaproteobacteria</taxon>
        <taxon>Hyphomicrobiales</taxon>
        <taxon>Aurantimonadaceae</taxon>
        <taxon>Aureimonas</taxon>
    </lineage>
</organism>
<comment type="caution">
    <text evidence="3">The sequence shown here is derived from an EMBL/GenBank/DDBJ whole genome shotgun (WGS) entry which is preliminary data.</text>
</comment>
<dbReference type="InterPro" id="IPR012338">
    <property type="entry name" value="Beta-lactam/transpept-like"/>
</dbReference>
<accession>A0ABW5CMQ0</accession>
<proteinExistence type="predicted"/>
<dbReference type="EMBL" id="JBHUIJ010000017">
    <property type="protein sequence ID" value="MFD2238459.1"/>
    <property type="molecule type" value="Genomic_DNA"/>
</dbReference>
<keyword evidence="4" id="KW-1185">Reference proteome</keyword>
<evidence type="ECO:0000313" key="4">
    <source>
        <dbReference type="Proteomes" id="UP001597371"/>
    </source>
</evidence>
<comment type="catalytic activity">
    <reaction evidence="1">
        <text>a beta-lactam + H2O = a substituted beta-amino acid</text>
        <dbReference type="Rhea" id="RHEA:20401"/>
        <dbReference type="ChEBI" id="CHEBI:15377"/>
        <dbReference type="ChEBI" id="CHEBI:35627"/>
        <dbReference type="ChEBI" id="CHEBI:140347"/>
        <dbReference type="EC" id="3.5.2.6"/>
    </reaction>
</comment>
<dbReference type="GO" id="GO:0016787">
    <property type="term" value="F:hydrolase activity"/>
    <property type="evidence" value="ECO:0007669"/>
    <property type="project" value="UniProtKB-KW"/>
</dbReference>
<protein>
    <submittedName>
        <fullName evidence="3">Serine hydrolase</fullName>
    </submittedName>
</protein>
<dbReference type="Pfam" id="PF13354">
    <property type="entry name" value="Beta-lactamase2"/>
    <property type="match status" value="1"/>
</dbReference>
<keyword evidence="3" id="KW-0378">Hydrolase</keyword>
<gene>
    <name evidence="3" type="ORF">ACFSKQ_13470</name>
</gene>
<sequence length="393" mass="41617">MVEATHSIVAAGAWLLAWSGAVAAEAISPEAALQRLFEEAAPDADWFAPSFLAAVPPAQIEAIVEQMTRAYGAPSSIEQSGGRFLLRFDKAEIPAEIALDEEGRITGLFFRPAVEIGGSLDEAVAQIAALPGSVSLLVTSNGETTAQAGTQEPLAVGSAAKLVILRALQMAVEAGELEWETVVELTEADRSLPSGLLQTWPEGTPLTLGSLANLSISLSDNTAADMLLRRAGREAAQALSPRNTPFLSTRDLFVLKAKGNEEYLARYTSADESGRSEILNELAGLPLPGTAQLWSRPELSAEWFMTPQELCDLLAALQEVPAMGINPGLADPADWDGIAYKGGSEPGVLNLSTLVTADGAQHCVVASWNDEAPLEEERLMGPYRSILKQLAST</sequence>
<dbReference type="RefSeq" id="WP_209736502.1">
    <property type="nucleotide sequence ID" value="NZ_CP072611.1"/>
</dbReference>
<dbReference type="PANTHER" id="PTHR35333:SF5">
    <property type="entry name" value="CONSERVED LIPOPROTEIN LPQF-RELATED"/>
    <property type="match status" value="1"/>
</dbReference>
<evidence type="ECO:0000313" key="3">
    <source>
        <dbReference type="EMBL" id="MFD2238459.1"/>
    </source>
</evidence>
<dbReference type="Proteomes" id="UP001597371">
    <property type="component" value="Unassembled WGS sequence"/>
</dbReference>
<name>A0ABW5CMQ0_9HYPH</name>
<reference evidence="4" key="1">
    <citation type="journal article" date="2019" name="Int. J. Syst. Evol. Microbiol.">
        <title>The Global Catalogue of Microorganisms (GCM) 10K type strain sequencing project: providing services to taxonomists for standard genome sequencing and annotation.</title>
        <authorList>
            <consortium name="The Broad Institute Genomics Platform"/>
            <consortium name="The Broad Institute Genome Sequencing Center for Infectious Disease"/>
            <person name="Wu L."/>
            <person name="Ma J."/>
        </authorList>
    </citation>
    <scope>NUCLEOTIDE SEQUENCE [LARGE SCALE GENOMIC DNA]</scope>
    <source>
        <strain evidence="4">ZS-35-S2</strain>
    </source>
</reference>